<dbReference type="EMBL" id="BGZK01001140">
    <property type="protein sequence ID" value="GBP72292.1"/>
    <property type="molecule type" value="Genomic_DNA"/>
</dbReference>
<sequence length="121" mass="13379">MSGPSMLLITVSNKITTLDANTQTQRKSSSATKCKIVRPFMINYILEGGGGLSKSPNWFIVSCFVRQSARKSLLLMGEIFKKVSLGPLRSGGGRCRRTEKLELGTAHSEFLEVARYLSHKK</sequence>
<organism evidence="1 2">
    <name type="scientific">Eumeta variegata</name>
    <name type="common">Bagworm moth</name>
    <name type="synonym">Eumeta japonica</name>
    <dbReference type="NCBI Taxonomy" id="151549"/>
    <lineage>
        <taxon>Eukaryota</taxon>
        <taxon>Metazoa</taxon>
        <taxon>Ecdysozoa</taxon>
        <taxon>Arthropoda</taxon>
        <taxon>Hexapoda</taxon>
        <taxon>Insecta</taxon>
        <taxon>Pterygota</taxon>
        <taxon>Neoptera</taxon>
        <taxon>Endopterygota</taxon>
        <taxon>Lepidoptera</taxon>
        <taxon>Glossata</taxon>
        <taxon>Ditrysia</taxon>
        <taxon>Tineoidea</taxon>
        <taxon>Psychidae</taxon>
        <taxon>Oiketicinae</taxon>
        <taxon>Eumeta</taxon>
    </lineage>
</organism>
<comment type="caution">
    <text evidence="1">The sequence shown here is derived from an EMBL/GenBank/DDBJ whole genome shotgun (WGS) entry which is preliminary data.</text>
</comment>
<gene>
    <name evidence="1" type="ORF">EVAR_24860_1</name>
</gene>
<reference evidence="1 2" key="1">
    <citation type="journal article" date="2019" name="Commun. Biol.">
        <title>The bagworm genome reveals a unique fibroin gene that provides high tensile strength.</title>
        <authorList>
            <person name="Kono N."/>
            <person name="Nakamura H."/>
            <person name="Ohtoshi R."/>
            <person name="Tomita M."/>
            <person name="Numata K."/>
            <person name="Arakawa K."/>
        </authorList>
    </citation>
    <scope>NUCLEOTIDE SEQUENCE [LARGE SCALE GENOMIC DNA]</scope>
</reference>
<evidence type="ECO:0000313" key="1">
    <source>
        <dbReference type="EMBL" id="GBP72292.1"/>
    </source>
</evidence>
<keyword evidence="2" id="KW-1185">Reference proteome</keyword>
<accession>A0A4C1YBQ7</accession>
<dbReference type="Proteomes" id="UP000299102">
    <property type="component" value="Unassembled WGS sequence"/>
</dbReference>
<dbReference type="AlphaFoldDB" id="A0A4C1YBQ7"/>
<proteinExistence type="predicted"/>
<name>A0A4C1YBQ7_EUMVA</name>
<protein>
    <submittedName>
        <fullName evidence="1">Uncharacterized protein</fullName>
    </submittedName>
</protein>
<evidence type="ECO:0000313" key="2">
    <source>
        <dbReference type="Proteomes" id="UP000299102"/>
    </source>
</evidence>